<gene>
    <name evidence="3" type="ORF">FE782_27525</name>
</gene>
<dbReference type="EMBL" id="VCIW01000025">
    <property type="protein sequence ID" value="TLS49029.1"/>
    <property type="molecule type" value="Genomic_DNA"/>
</dbReference>
<dbReference type="RefSeq" id="WP_138197565.1">
    <property type="nucleotide sequence ID" value="NZ_VCIW01000025.1"/>
</dbReference>
<proteinExistence type="predicted"/>
<dbReference type="InterPro" id="IPR011761">
    <property type="entry name" value="ATP-grasp"/>
</dbReference>
<dbReference type="SUPFAM" id="SSF56059">
    <property type="entry name" value="Glutathione synthetase ATP-binding domain-like"/>
    <property type="match status" value="1"/>
</dbReference>
<comment type="caution">
    <text evidence="3">The sequence shown here is derived from an EMBL/GenBank/DDBJ whole genome shotgun (WGS) entry which is preliminary data.</text>
</comment>
<dbReference type="InterPro" id="IPR026838">
    <property type="entry name" value="YheC/D"/>
</dbReference>
<keyword evidence="4" id="KW-1185">Reference proteome</keyword>
<sequence length="251" mass="28258">MRYSRSKYWKHRAMMKSAALAPSLPETRRLGREAFRSMLDRHRHVIVKPVGAWGGDGVVSVSAEGDRGYEVRSGKSRKTFDGTDSAYAYLRKLSKGRSHIVQQRIPLATVNGKPFDLRVMVQRKKGSPWVVTGKLAKVAGAGFLITNVRRSGGKVISYPDAFRRSNIRGASMTETERRIDALAVAAAEQLERYYPVRICGLDVGLDDKGGVWIIEANFTPYNGLFLKLKDRSMYRRIMAYAKQDNRKGTKK</sequence>
<dbReference type="PROSITE" id="PS50975">
    <property type="entry name" value="ATP_GRASP"/>
    <property type="match status" value="1"/>
</dbReference>
<dbReference type="Pfam" id="PF14398">
    <property type="entry name" value="ATPgrasp_YheCD"/>
    <property type="match status" value="1"/>
</dbReference>
<dbReference type="AlphaFoldDB" id="A0A5R9G1Y2"/>
<protein>
    <recommendedName>
        <fullName evidence="2">ATP-grasp domain-containing protein</fullName>
    </recommendedName>
</protein>
<dbReference type="GO" id="GO:0005524">
    <property type="term" value="F:ATP binding"/>
    <property type="evidence" value="ECO:0007669"/>
    <property type="project" value="UniProtKB-UniRule"/>
</dbReference>
<dbReference type="Gene3D" id="3.30.470.20">
    <property type="entry name" value="ATP-grasp fold, B domain"/>
    <property type="match status" value="1"/>
</dbReference>
<dbReference type="Proteomes" id="UP000309676">
    <property type="component" value="Unassembled WGS sequence"/>
</dbReference>
<evidence type="ECO:0000313" key="3">
    <source>
        <dbReference type="EMBL" id="TLS49029.1"/>
    </source>
</evidence>
<feature type="domain" description="ATP-grasp" evidence="2">
    <location>
        <begin position="12"/>
        <end position="242"/>
    </location>
</feature>
<evidence type="ECO:0000259" key="2">
    <source>
        <dbReference type="PROSITE" id="PS50975"/>
    </source>
</evidence>
<evidence type="ECO:0000256" key="1">
    <source>
        <dbReference type="PROSITE-ProRule" id="PRU00409"/>
    </source>
</evidence>
<reference evidence="3 4" key="1">
    <citation type="submission" date="2019-05" db="EMBL/GenBank/DDBJ databases">
        <authorList>
            <person name="Narsing Rao M.P."/>
            <person name="Li W.J."/>
        </authorList>
    </citation>
    <scope>NUCLEOTIDE SEQUENCE [LARGE SCALE GENOMIC DNA]</scope>
    <source>
        <strain evidence="3 4">SYSU_K30003</strain>
    </source>
</reference>
<organism evidence="3 4">
    <name type="scientific">Paenibacillus antri</name>
    <dbReference type="NCBI Taxonomy" id="2582848"/>
    <lineage>
        <taxon>Bacteria</taxon>
        <taxon>Bacillati</taxon>
        <taxon>Bacillota</taxon>
        <taxon>Bacilli</taxon>
        <taxon>Bacillales</taxon>
        <taxon>Paenibacillaceae</taxon>
        <taxon>Paenibacillus</taxon>
    </lineage>
</organism>
<keyword evidence="1" id="KW-0067">ATP-binding</keyword>
<accession>A0A5R9G1Y2</accession>
<name>A0A5R9G1Y2_9BACL</name>
<evidence type="ECO:0000313" key="4">
    <source>
        <dbReference type="Proteomes" id="UP000309676"/>
    </source>
</evidence>
<keyword evidence="1" id="KW-0547">Nucleotide-binding</keyword>
<dbReference type="GO" id="GO:0046872">
    <property type="term" value="F:metal ion binding"/>
    <property type="evidence" value="ECO:0007669"/>
    <property type="project" value="InterPro"/>
</dbReference>